<dbReference type="PANTHER" id="PTHR11640">
    <property type="entry name" value="NEPHRIN"/>
    <property type="match status" value="1"/>
</dbReference>
<dbReference type="KEGG" id="aten:116293039"/>
<dbReference type="PANTHER" id="PTHR11640:SF31">
    <property type="entry name" value="IRREGULAR CHIASM C-ROUGHEST PROTEIN-RELATED"/>
    <property type="match status" value="1"/>
</dbReference>
<keyword evidence="8" id="KW-1185">Reference proteome</keyword>
<dbReference type="SMART" id="SM00409">
    <property type="entry name" value="IG"/>
    <property type="match status" value="2"/>
</dbReference>
<evidence type="ECO:0000259" key="7">
    <source>
        <dbReference type="PROSITE" id="PS50835"/>
    </source>
</evidence>
<dbReference type="GO" id="GO:0098609">
    <property type="term" value="P:cell-cell adhesion"/>
    <property type="evidence" value="ECO:0007669"/>
    <property type="project" value="TreeGrafter"/>
</dbReference>
<dbReference type="InterPro" id="IPR003599">
    <property type="entry name" value="Ig_sub"/>
</dbReference>
<evidence type="ECO:0000256" key="4">
    <source>
        <dbReference type="ARBA" id="ARBA00023180"/>
    </source>
</evidence>
<dbReference type="Proteomes" id="UP000515163">
    <property type="component" value="Unplaced"/>
</dbReference>
<dbReference type="GeneID" id="116293039"/>
<gene>
    <name evidence="9" type="primary">LOC116293039</name>
</gene>
<dbReference type="SUPFAM" id="SSF48726">
    <property type="entry name" value="Immunoglobulin"/>
    <property type="match status" value="3"/>
</dbReference>
<evidence type="ECO:0000256" key="3">
    <source>
        <dbReference type="ARBA" id="ARBA00023157"/>
    </source>
</evidence>
<dbReference type="OrthoDB" id="283575at2759"/>
<dbReference type="PROSITE" id="PS50835">
    <property type="entry name" value="IG_LIKE"/>
    <property type="match status" value="1"/>
</dbReference>
<evidence type="ECO:0000313" key="9">
    <source>
        <dbReference type="RefSeq" id="XP_031556294.1"/>
    </source>
</evidence>
<dbReference type="GO" id="GO:0005886">
    <property type="term" value="C:plasma membrane"/>
    <property type="evidence" value="ECO:0007669"/>
    <property type="project" value="TreeGrafter"/>
</dbReference>
<evidence type="ECO:0000313" key="8">
    <source>
        <dbReference type="Proteomes" id="UP000515163"/>
    </source>
</evidence>
<dbReference type="InParanoid" id="A0A6P8HIT2"/>
<dbReference type="GO" id="GO:0050839">
    <property type="term" value="F:cell adhesion molecule binding"/>
    <property type="evidence" value="ECO:0007669"/>
    <property type="project" value="TreeGrafter"/>
</dbReference>
<evidence type="ECO:0000256" key="1">
    <source>
        <dbReference type="ARBA" id="ARBA00004479"/>
    </source>
</evidence>
<feature type="domain" description="Ig-like" evidence="7">
    <location>
        <begin position="142"/>
        <end position="214"/>
    </location>
</feature>
<dbReference type="InterPro" id="IPR013783">
    <property type="entry name" value="Ig-like_fold"/>
</dbReference>
<comment type="subcellular location">
    <subcellularLocation>
        <location evidence="1">Membrane</location>
        <topology evidence="1">Single-pass type I membrane protein</topology>
    </subcellularLocation>
</comment>
<protein>
    <submittedName>
        <fullName evidence="9">Hemicentin-1-like</fullName>
    </submittedName>
</protein>
<dbReference type="InterPro" id="IPR051275">
    <property type="entry name" value="Cell_adhesion_signaling"/>
</dbReference>
<keyword evidence="4" id="KW-0325">Glycoprotein</keyword>
<organism evidence="8 9">
    <name type="scientific">Actinia tenebrosa</name>
    <name type="common">Australian red waratah sea anemone</name>
    <dbReference type="NCBI Taxonomy" id="6105"/>
    <lineage>
        <taxon>Eukaryota</taxon>
        <taxon>Metazoa</taxon>
        <taxon>Cnidaria</taxon>
        <taxon>Anthozoa</taxon>
        <taxon>Hexacorallia</taxon>
        <taxon>Actiniaria</taxon>
        <taxon>Actiniidae</taxon>
        <taxon>Actinia</taxon>
    </lineage>
</organism>
<evidence type="ECO:0000256" key="2">
    <source>
        <dbReference type="ARBA" id="ARBA00023136"/>
    </source>
</evidence>
<keyword evidence="3" id="KW-1015">Disulfide bond</keyword>
<feature type="chain" id="PRO_5028455114" evidence="6">
    <location>
        <begin position="21"/>
        <end position="287"/>
    </location>
</feature>
<keyword evidence="6" id="KW-0732">Signal</keyword>
<dbReference type="Pfam" id="PF13895">
    <property type="entry name" value="Ig_2"/>
    <property type="match status" value="1"/>
</dbReference>
<dbReference type="RefSeq" id="XP_031556294.1">
    <property type="nucleotide sequence ID" value="XM_031700434.1"/>
</dbReference>
<name>A0A6P8HIT2_ACTTE</name>
<feature type="signal peptide" evidence="6">
    <location>
        <begin position="1"/>
        <end position="20"/>
    </location>
</feature>
<reference evidence="9" key="1">
    <citation type="submission" date="2025-08" db="UniProtKB">
        <authorList>
            <consortium name="RefSeq"/>
        </authorList>
    </citation>
    <scope>IDENTIFICATION</scope>
</reference>
<dbReference type="Gene3D" id="2.60.40.10">
    <property type="entry name" value="Immunoglobulins"/>
    <property type="match status" value="1"/>
</dbReference>
<accession>A0A6P8HIT2</accession>
<keyword evidence="5" id="KW-0393">Immunoglobulin domain</keyword>
<dbReference type="AlphaFoldDB" id="A0A6P8HIT2"/>
<dbReference type="GO" id="GO:0005911">
    <property type="term" value="C:cell-cell junction"/>
    <property type="evidence" value="ECO:0007669"/>
    <property type="project" value="TreeGrafter"/>
</dbReference>
<evidence type="ECO:0000256" key="6">
    <source>
        <dbReference type="SAM" id="SignalP"/>
    </source>
</evidence>
<proteinExistence type="predicted"/>
<sequence length="287" mass="31416">MNTTLLVLCCLLTIVSSISTIEIIPPYPRNEIAIEGDSLAISCIARDTSGYPSKVIFTRRSRVDHYTYEEIQNSPRVYVTNTTRNDTHGLTRTAVLHIESAQPSDHSSLAPYQCWAYPSIPGGKEPEKHVFTIYVISKSDLPRATVTGANATLGDLANLTCDVTYPGNQYKAPLERLAWVKNTKTISENGSTTIDPLILTTVSARDGGVYTCMAVVKLQGLKAVNISLGTAILTIRVQFFEAPTEVVGTEGGRVVMECPAEGYPLNITWLRRLSNGTQVVFNDASEW</sequence>
<evidence type="ECO:0000256" key="5">
    <source>
        <dbReference type="ARBA" id="ARBA00023319"/>
    </source>
</evidence>
<dbReference type="InterPro" id="IPR007110">
    <property type="entry name" value="Ig-like_dom"/>
</dbReference>
<dbReference type="InterPro" id="IPR036179">
    <property type="entry name" value="Ig-like_dom_sf"/>
</dbReference>
<keyword evidence="2" id="KW-0472">Membrane</keyword>